<dbReference type="CDD" id="cd03017">
    <property type="entry name" value="PRX_BCP"/>
    <property type="match status" value="1"/>
</dbReference>
<dbReference type="GO" id="GO:0045454">
    <property type="term" value="P:cell redox homeostasis"/>
    <property type="evidence" value="ECO:0007669"/>
    <property type="project" value="TreeGrafter"/>
</dbReference>
<dbReference type="Proteomes" id="UP001241537">
    <property type="component" value="Unassembled WGS sequence"/>
</dbReference>
<keyword evidence="4" id="KW-0575">Peroxidase</keyword>
<evidence type="ECO:0000256" key="10">
    <source>
        <dbReference type="ARBA" id="ARBA00038489"/>
    </source>
</evidence>
<evidence type="ECO:0000313" key="15">
    <source>
        <dbReference type="EMBL" id="MDQ0152627.1"/>
    </source>
</evidence>
<evidence type="ECO:0000313" key="16">
    <source>
        <dbReference type="Proteomes" id="UP001241537"/>
    </source>
</evidence>
<dbReference type="InterPro" id="IPR036249">
    <property type="entry name" value="Thioredoxin-like_sf"/>
</dbReference>
<dbReference type="InterPro" id="IPR024706">
    <property type="entry name" value="Peroxiredoxin_AhpC-typ"/>
</dbReference>
<dbReference type="InterPro" id="IPR000866">
    <property type="entry name" value="AhpC/TSA"/>
</dbReference>
<evidence type="ECO:0000256" key="7">
    <source>
        <dbReference type="ARBA" id="ARBA00023157"/>
    </source>
</evidence>
<keyword evidence="5" id="KW-0049">Antioxidant</keyword>
<keyword evidence="8" id="KW-0676">Redox-active center</keyword>
<comment type="similarity">
    <text evidence="10">Belongs to the peroxiredoxin family. BCP/PrxQ subfamily.</text>
</comment>
<sequence>MLEIGTKAPEFTLPDQNGELHSLRDYLGRKVVLYFYPRDNTPGCTKQACSFGELYPQFTEKGAVVLGVSKDSVQSHKKFEEKYGLPFTLLSDPELQCIQAYDVWKEKKNYGKVSMGVVRTSYLIDESGVIEKAFGKVKAAENPQQMLETL</sequence>
<dbReference type="RefSeq" id="WP_307254391.1">
    <property type="nucleotide sequence ID" value="NZ_JAUSTO010000007.1"/>
</dbReference>
<dbReference type="PROSITE" id="PS51352">
    <property type="entry name" value="THIOREDOXIN_2"/>
    <property type="match status" value="1"/>
</dbReference>
<protein>
    <recommendedName>
        <fullName evidence="3">thioredoxin-dependent peroxiredoxin</fullName>
        <ecNumber evidence="3">1.11.1.24</ecNumber>
    </recommendedName>
    <alternativeName>
        <fullName evidence="11">Bacterioferritin comigratory protein</fullName>
    </alternativeName>
    <alternativeName>
        <fullName evidence="9">Thioredoxin peroxidase</fullName>
    </alternativeName>
</protein>
<comment type="subunit">
    <text evidence="2">Monomer.</text>
</comment>
<dbReference type="PANTHER" id="PTHR42801">
    <property type="entry name" value="THIOREDOXIN-DEPENDENT PEROXIDE REDUCTASE"/>
    <property type="match status" value="1"/>
</dbReference>
<evidence type="ECO:0000256" key="12">
    <source>
        <dbReference type="ARBA" id="ARBA00049091"/>
    </source>
</evidence>
<proteinExistence type="inferred from homology"/>
<evidence type="ECO:0000256" key="2">
    <source>
        <dbReference type="ARBA" id="ARBA00011245"/>
    </source>
</evidence>
<dbReference type="Gene3D" id="3.40.30.10">
    <property type="entry name" value="Glutaredoxin"/>
    <property type="match status" value="1"/>
</dbReference>
<feature type="domain" description="Thioredoxin" evidence="14">
    <location>
        <begin position="2"/>
        <end position="150"/>
    </location>
</feature>
<comment type="function">
    <text evidence="1">Thiol-specific peroxidase that catalyzes the reduction of hydrogen peroxide and organic hydroperoxides to water and alcohols, respectively. Plays a role in cell protection against oxidative stress by detoxifying peroxides and as sensor of hydrogen peroxide-mediated signaling events.</text>
</comment>
<comment type="caution">
    <text evidence="15">The sequence shown here is derived from an EMBL/GenBank/DDBJ whole genome shotgun (WGS) entry which is preliminary data.</text>
</comment>
<accession>A0AAE3VA84</accession>
<organism evidence="15 16">
    <name type="scientific">Moryella indoligenes</name>
    <dbReference type="NCBI Taxonomy" id="371674"/>
    <lineage>
        <taxon>Bacteria</taxon>
        <taxon>Bacillati</taxon>
        <taxon>Bacillota</taxon>
        <taxon>Clostridia</taxon>
        <taxon>Lachnospirales</taxon>
        <taxon>Lachnospiraceae</taxon>
        <taxon>Moryella</taxon>
    </lineage>
</organism>
<evidence type="ECO:0000256" key="1">
    <source>
        <dbReference type="ARBA" id="ARBA00003330"/>
    </source>
</evidence>
<evidence type="ECO:0000256" key="5">
    <source>
        <dbReference type="ARBA" id="ARBA00022862"/>
    </source>
</evidence>
<dbReference type="EMBL" id="JAUSTO010000007">
    <property type="protein sequence ID" value="MDQ0152627.1"/>
    <property type="molecule type" value="Genomic_DNA"/>
</dbReference>
<gene>
    <name evidence="15" type="ORF">J2S20_001321</name>
</gene>
<evidence type="ECO:0000256" key="11">
    <source>
        <dbReference type="ARBA" id="ARBA00041373"/>
    </source>
</evidence>
<dbReference type="Pfam" id="PF00578">
    <property type="entry name" value="AhpC-TSA"/>
    <property type="match status" value="1"/>
</dbReference>
<keyword evidence="6" id="KW-0560">Oxidoreductase</keyword>
<dbReference type="GO" id="GO:0005737">
    <property type="term" value="C:cytoplasm"/>
    <property type="evidence" value="ECO:0007669"/>
    <property type="project" value="TreeGrafter"/>
</dbReference>
<evidence type="ECO:0000256" key="13">
    <source>
        <dbReference type="PIRSR" id="PIRSR000239-1"/>
    </source>
</evidence>
<evidence type="ECO:0000256" key="3">
    <source>
        <dbReference type="ARBA" id="ARBA00013017"/>
    </source>
</evidence>
<dbReference type="PANTHER" id="PTHR42801:SF4">
    <property type="entry name" value="AHPC_TSA FAMILY PROTEIN"/>
    <property type="match status" value="1"/>
</dbReference>
<dbReference type="NCBIfam" id="NF006960">
    <property type="entry name" value="PRK09437.1"/>
    <property type="match status" value="1"/>
</dbReference>
<dbReference type="InterPro" id="IPR050924">
    <property type="entry name" value="Peroxiredoxin_BCP/PrxQ"/>
</dbReference>
<keyword evidence="16" id="KW-1185">Reference proteome</keyword>
<evidence type="ECO:0000256" key="6">
    <source>
        <dbReference type="ARBA" id="ARBA00023002"/>
    </source>
</evidence>
<evidence type="ECO:0000256" key="9">
    <source>
        <dbReference type="ARBA" id="ARBA00032824"/>
    </source>
</evidence>
<keyword evidence="7" id="KW-1015">Disulfide bond</keyword>
<dbReference type="FunFam" id="3.40.30.10:FF:000007">
    <property type="entry name" value="Thioredoxin-dependent thiol peroxidase"/>
    <property type="match status" value="1"/>
</dbReference>
<evidence type="ECO:0000256" key="4">
    <source>
        <dbReference type="ARBA" id="ARBA00022559"/>
    </source>
</evidence>
<evidence type="ECO:0000256" key="8">
    <source>
        <dbReference type="ARBA" id="ARBA00023284"/>
    </source>
</evidence>
<dbReference type="PIRSF" id="PIRSF000239">
    <property type="entry name" value="AHPC"/>
    <property type="match status" value="1"/>
</dbReference>
<dbReference type="GO" id="GO:0008379">
    <property type="term" value="F:thioredoxin peroxidase activity"/>
    <property type="evidence" value="ECO:0007669"/>
    <property type="project" value="TreeGrafter"/>
</dbReference>
<name>A0AAE3VA84_9FIRM</name>
<dbReference type="InterPro" id="IPR013766">
    <property type="entry name" value="Thioredoxin_domain"/>
</dbReference>
<dbReference type="GO" id="GO:0034599">
    <property type="term" value="P:cellular response to oxidative stress"/>
    <property type="evidence" value="ECO:0007669"/>
    <property type="project" value="TreeGrafter"/>
</dbReference>
<reference evidence="15" key="1">
    <citation type="submission" date="2023-07" db="EMBL/GenBank/DDBJ databases">
        <title>Genomic Encyclopedia of Type Strains, Phase IV (KMG-IV): sequencing the most valuable type-strain genomes for metagenomic binning, comparative biology and taxonomic classification.</title>
        <authorList>
            <person name="Goeker M."/>
        </authorList>
    </citation>
    <scope>NUCLEOTIDE SEQUENCE</scope>
    <source>
        <strain evidence="15">DSM 19659</strain>
    </source>
</reference>
<dbReference type="EC" id="1.11.1.24" evidence="3"/>
<dbReference type="SUPFAM" id="SSF52833">
    <property type="entry name" value="Thioredoxin-like"/>
    <property type="match status" value="1"/>
</dbReference>
<dbReference type="AlphaFoldDB" id="A0AAE3VA84"/>
<evidence type="ECO:0000259" key="14">
    <source>
        <dbReference type="PROSITE" id="PS51352"/>
    </source>
</evidence>
<comment type="catalytic activity">
    <reaction evidence="12">
        <text>a hydroperoxide + [thioredoxin]-dithiol = an alcohol + [thioredoxin]-disulfide + H2O</text>
        <dbReference type="Rhea" id="RHEA:62620"/>
        <dbReference type="Rhea" id="RHEA-COMP:10698"/>
        <dbReference type="Rhea" id="RHEA-COMP:10700"/>
        <dbReference type="ChEBI" id="CHEBI:15377"/>
        <dbReference type="ChEBI" id="CHEBI:29950"/>
        <dbReference type="ChEBI" id="CHEBI:30879"/>
        <dbReference type="ChEBI" id="CHEBI:35924"/>
        <dbReference type="ChEBI" id="CHEBI:50058"/>
        <dbReference type="EC" id="1.11.1.24"/>
    </reaction>
</comment>
<feature type="active site" description="Cysteine sulfenic acid (-SOH) intermediate; for peroxidase activity" evidence="13">
    <location>
        <position position="44"/>
    </location>
</feature>